<evidence type="ECO:0000256" key="1">
    <source>
        <dbReference type="ARBA" id="ARBA00004370"/>
    </source>
</evidence>
<dbReference type="KEGG" id="msaa:QYS49_38925"/>
<accession>A0AA51NAW1</accession>
<protein>
    <submittedName>
        <fullName evidence="4">BamA/TamA family outer membrane protein</fullName>
    </submittedName>
</protein>
<evidence type="ECO:0000256" key="2">
    <source>
        <dbReference type="ARBA" id="ARBA00023136"/>
    </source>
</evidence>
<dbReference type="Gene3D" id="2.40.160.50">
    <property type="entry name" value="membrane protein fhac: a member of the omp85/tpsb transporter family"/>
    <property type="match status" value="1"/>
</dbReference>
<keyword evidence="5" id="KW-1185">Reference proteome</keyword>
<sequence>MATLRMVFATLSLDNVFKAVYLVFKIIQNIRNLITYNTINEKKFINTSLRWVIIFLFVMVGLQNANGQVSVDTDPGNLEIVNSPGDSLQNRILFLENIEIKGNKKTKKRIITREIDLQTNVSYTFKELRELIKLDENKIFNTGLFNSVKAELEFAENSENSVNVIFFVEERWYIWPSVIFKLADRNFSDWLFNQNAATDRFEYGFKFDQFNVRGLNERLSAMAQFGFKRRFYFGYNIPYLNKDQTFGMGLSFSFSELDQIDYTNVENKRLFISADSIFGDDNERQIISNTLTSNVFFNYRESFYNTHTLRLTYSRTTILEEVLQFNEDYLGSNRDLEQDYFGLTYIFRRDFRDRNNYPLKGFLIDGRLSKIGLGIFNDINQGSAEALVAYYKPLKHNFNIASSLTGYTSYPRFQPYNNMQGLGFANNLLKGYELYVIQGQHYIMNKMELKKRIFSIEANLGRLMPLKQFRKVPIAAYFKVFFDQGYVQNNLPESSRTTVNSILSNRYIYSYGAGLDIVTYYDAVLRLEYSINALNEAGFFINVKSGI</sequence>
<feature type="domain" description="POTRA" evidence="3">
    <location>
        <begin position="93"/>
        <end position="171"/>
    </location>
</feature>
<dbReference type="AlphaFoldDB" id="A0AA51NAW1"/>
<name>A0AA51NAW1_9BACT</name>
<proteinExistence type="predicted"/>
<dbReference type="Proteomes" id="UP001230496">
    <property type="component" value="Chromosome"/>
</dbReference>
<keyword evidence="2" id="KW-0472">Membrane</keyword>
<dbReference type="EMBL" id="CP129971">
    <property type="protein sequence ID" value="WMN11585.1"/>
    <property type="molecule type" value="Genomic_DNA"/>
</dbReference>
<evidence type="ECO:0000313" key="4">
    <source>
        <dbReference type="EMBL" id="WMN11585.1"/>
    </source>
</evidence>
<dbReference type="InterPro" id="IPR034746">
    <property type="entry name" value="POTRA"/>
</dbReference>
<dbReference type="RefSeq" id="WP_308349002.1">
    <property type="nucleotide sequence ID" value="NZ_CP129971.1"/>
</dbReference>
<dbReference type="PROSITE" id="PS51779">
    <property type="entry name" value="POTRA"/>
    <property type="match status" value="1"/>
</dbReference>
<evidence type="ECO:0000313" key="5">
    <source>
        <dbReference type="Proteomes" id="UP001230496"/>
    </source>
</evidence>
<dbReference type="InterPro" id="IPR010827">
    <property type="entry name" value="BamA/TamA_POTRA"/>
</dbReference>
<evidence type="ECO:0000259" key="3">
    <source>
        <dbReference type="PROSITE" id="PS51779"/>
    </source>
</evidence>
<dbReference type="Gene3D" id="3.10.20.310">
    <property type="entry name" value="membrane protein fhac"/>
    <property type="match status" value="1"/>
</dbReference>
<reference evidence="4 5" key="1">
    <citation type="submission" date="2023-08" db="EMBL/GenBank/DDBJ databases">
        <title>Comparative genomics and taxonomic characterization of three novel marine species of genus Marivirga.</title>
        <authorList>
            <person name="Muhammad N."/>
            <person name="Kim S.-G."/>
        </authorList>
    </citation>
    <scope>NUCLEOTIDE SEQUENCE [LARGE SCALE GENOMIC DNA]</scope>
    <source>
        <strain evidence="4 5">BDSF4-3</strain>
    </source>
</reference>
<dbReference type="Pfam" id="PF01103">
    <property type="entry name" value="Omp85"/>
    <property type="match status" value="1"/>
</dbReference>
<dbReference type="InterPro" id="IPR000184">
    <property type="entry name" value="Bac_surfAg_D15"/>
</dbReference>
<gene>
    <name evidence="4" type="ORF">QYS49_38925</name>
</gene>
<comment type="subcellular location">
    <subcellularLocation>
        <location evidence="1">Membrane</location>
    </subcellularLocation>
</comment>
<dbReference type="GO" id="GO:0019867">
    <property type="term" value="C:outer membrane"/>
    <property type="evidence" value="ECO:0007669"/>
    <property type="project" value="InterPro"/>
</dbReference>
<dbReference type="Pfam" id="PF07244">
    <property type="entry name" value="POTRA"/>
    <property type="match status" value="1"/>
</dbReference>
<organism evidence="4 5">
    <name type="scientific">Marivirga salinarum</name>
    <dbReference type="NCBI Taxonomy" id="3059078"/>
    <lineage>
        <taxon>Bacteria</taxon>
        <taxon>Pseudomonadati</taxon>
        <taxon>Bacteroidota</taxon>
        <taxon>Cytophagia</taxon>
        <taxon>Cytophagales</taxon>
        <taxon>Marivirgaceae</taxon>
        <taxon>Marivirga</taxon>
    </lineage>
</organism>